<dbReference type="EMBL" id="KL584760">
    <property type="protein sequence ID" value="KEQ95212.1"/>
    <property type="molecule type" value="Genomic_DNA"/>
</dbReference>
<evidence type="ECO:0000313" key="2">
    <source>
        <dbReference type="EMBL" id="KEQ95212.1"/>
    </source>
</evidence>
<dbReference type="InterPro" id="IPR038883">
    <property type="entry name" value="AN11006-like"/>
</dbReference>
<dbReference type="GeneID" id="25362742"/>
<keyword evidence="3" id="KW-1185">Reference proteome</keyword>
<dbReference type="PANTHER" id="PTHR42085">
    <property type="entry name" value="F-BOX DOMAIN-CONTAINING PROTEIN"/>
    <property type="match status" value="1"/>
</dbReference>
<organism evidence="2 3">
    <name type="scientific">Aureobasidium subglaciale (strain EXF-2481)</name>
    <name type="common">Aureobasidium pullulans var. subglaciale</name>
    <dbReference type="NCBI Taxonomy" id="1043005"/>
    <lineage>
        <taxon>Eukaryota</taxon>
        <taxon>Fungi</taxon>
        <taxon>Dikarya</taxon>
        <taxon>Ascomycota</taxon>
        <taxon>Pezizomycotina</taxon>
        <taxon>Dothideomycetes</taxon>
        <taxon>Dothideomycetidae</taxon>
        <taxon>Dothideales</taxon>
        <taxon>Saccotheciaceae</taxon>
        <taxon>Aureobasidium</taxon>
    </lineage>
</organism>
<dbReference type="InParanoid" id="A0A074YM77"/>
<dbReference type="RefSeq" id="XP_013343703.1">
    <property type="nucleotide sequence ID" value="XM_013488249.1"/>
</dbReference>
<reference evidence="2 3" key="1">
    <citation type="journal article" date="2014" name="BMC Genomics">
        <title>Genome sequencing of four Aureobasidium pullulans varieties: biotechnological potential, stress tolerance, and description of new species.</title>
        <authorList>
            <person name="Gostin Ar C."/>
            <person name="Ohm R.A."/>
            <person name="Kogej T."/>
            <person name="Sonjak S."/>
            <person name="Turk M."/>
            <person name="Zajc J."/>
            <person name="Zalar P."/>
            <person name="Grube M."/>
            <person name="Sun H."/>
            <person name="Han J."/>
            <person name="Sharma A."/>
            <person name="Chiniquy J."/>
            <person name="Ngan C.Y."/>
            <person name="Lipzen A."/>
            <person name="Barry K."/>
            <person name="Grigoriev I.V."/>
            <person name="Gunde-Cimerman N."/>
        </authorList>
    </citation>
    <scope>NUCLEOTIDE SEQUENCE [LARGE SCALE GENOMIC DNA]</scope>
    <source>
        <strain evidence="2 3">EXF-2481</strain>
    </source>
</reference>
<protein>
    <recommendedName>
        <fullName evidence="4">F-box domain-containing protein</fullName>
    </recommendedName>
</protein>
<gene>
    <name evidence="2" type="ORF">AUEXF2481DRAFT_240860</name>
</gene>
<dbReference type="AlphaFoldDB" id="A0A074YM77"/>
<dbReference type="Proteomes" id="UP000030641">
    <property type="component" value="Unassembled WGS sequence"/>
</dbReference>
<accession>A0A074YM77</accession>
<evidence type="ECO:0008006" key="4">
    <source>
        <dbReference type="Google" id="ProtNLM"/>
    </source>
</evidence>
<proteinExistence type="predicted"/>
<feature type="region of interest" description="Disordered" evidence="1">
    <location>
        <begin position="1"/>
        <end position="42"/>
    </location>
</feature>
<evidence type="ECO:0000313" key="3">
    <source>
        <dbReference type="Proteomes" id="UP000030641"/>
    </source>
</evidence>
<dbReference type="PANTHER" id="PTHR42085:SF1">
    <property type="entry name" value="F-BOX DOMAIN-CONTAINING PROTEIN"/>
    <property type="match status" value="1"/>
</dbReference>
<feature type="compositionally biased region" description="Polar residues" evidence="1">
    <location>
        <begin position="1"/>
        <end position="27"/>
    </location>
</feature>
<evidence type="ECO:0000256" key="1">
    <source>
        <dbReference type="SAM" id="MobiDB-lite"/>
    </source>
</evidence>
<dbReference type="OrthoDB" id="62952at2759"/>
<sequence length="273" mass="30261">MPSSASTIGSNPLNQIITPRSSVSSAPLTDERAQNQPPNRRLYSSKPAVLASAPALVPASTPLAVLTQPKVIPPPLPYVERPVDKDFVPVTIPTTFSHFLQLPLEIRNSIYSDLVHNGIHGLLLPKKDLRIYHQAPITRVNRQIRQESVSMVYRINPFDATNRELVKQGPSFARHVPNSKLTLIRNWRWFTVKRHLSIEFDATRGGGCVVGFDGQNDEAYAIGQDRCNQVLVYLNSLKLPVTGLEAMDVVAITEIVLRTTPKTKTKTEDETAG</sequence>
<name>A0A074YM77_AURSE</name>
<dbReference type="HOGENOM" id="CLU_058571_0_0_1"/>